<dbReference type="GO" id="GO:0016491">
    <property type="term" value="F:oxidoreductase activity"/>
    <property type="evidence" value="ECO:0007669"/>
    <property type="project" value="UniProtKB-KW"/>
</dbReference>
<protein>
    <submittedName>
        <fullName evidence="2">Nicotinate dehydrogenase subunit B</fullName>
        <ecNumber evidence="2">1.17.2.1</ecNumber>
    </submittedName>
</protein>
<dbReference type="InterPro" id="IPR000674">
    <property type="entry name" value="Ald_Oxase/Xan_DH_a/b"/>
</dbReference>
<dbReference type="InterPro" id="IPR046867">
    <property type="entry name" value="AldOxase/xan_DH_MoCoBD2"/>
</dbReference>
<dbReference type="AlphaFoldDB" id="A0A1J5S5Y0"/>
<dbReference type="InterPro" id="IPR037165">
    <property type="entry name" value="AldOxase/xan_DH_Mopterin-bd_sf"/>
</dbReference>
<dbReference type="PANTHER" id="PTHR47495">
    <property type="entry name" value="ALDEHYDE DEHYDROGENASE"/>
    <property type="match status" value="1"/>
</dbReference>
<dbReference type="Pfam" id="PF20256">
    <property type="entry name" value="MoCoBD_2"/>
    <property type="match status" value="2"/>
</dbReference>
<name>A0A1J5S5Y0_9ZZZZ</name>
<reference evidence="2" key="1">
    <citation type="submission" date="2016-10" db="EMBL/GenBank/DDBJ databases">
        <title>Sequence of Gallionella enrichment culture.</title>
        <authorList>
            <person name="Poehlein A."/>
            <person name="Muehling M."/>
            <person name="Daniel R."/>
        </authorList>
    </citation>
    <scope>NUCLEOTIDE SEQUENCE</scope>
</reference>
<keyword evidence="2" id="KW-0560">Oxidoreductase</keyword>
<dbReference type="Gene3D" id="3.30.365.10">
    <property type="entry name" value="Aldehyde oxidase/xanthine dehydrogenase, molybdopterin binding domain"/>
    <property type="match status" value="4"/>
</dbReference>
<dbReference type="EMBL" id="MLJW01000161">
    <property type="protein sequence ID" value="OIQ95717.1"/>
    <property type="molecule type" value="Genomic_DNA"/>
</dbReference>
<feature type="domain" description="Aldehyde oxidase/xanthine dehydrogenase a/b hammerhead" evidence="1">
    <location>
        <begin position="204"/>
        <end position="281"/>
    </location>
</feature>
<dbReference type="PANTHER" id="PTHR47495:SF1">
    <property type="entry name" value="BLL3820 PROTEIN"/>
    <property type="match status" value="1"/>
</dbReference>
<dbReference type="PIRSF" id="PIRSF036389">
    <property type="entry name" value="IOR_B"/>
    <property type="match status" value="1"/>
</dbReference>
<dbReference type="Pfam" id="PF02738">
    <property type="entry name" value="MoCoBD_1"/>
    <property type="match status" value="1"/>
</dbReference>
<dbReference type="EC" id="1.17.2.1" evidence="2"/>
<gene>
    <name evidence="2" type="primary">nicB_3</name>
    <name evidence="2" type="ORF">GALL_222920</name>
</gene>
<comment type="caution">
    <text evidence="2">The sequence shown here is derived from an EMBL/GenBank/DDBJ whole genome shotgun (WGS) entry which is preliminary data.</text>
</comment>
<dbReference type="InterPro" id="IPR008274">
    <property type="entry name" value="AldOxase/xan_DH_MoCoBD1"/>
</dbReference>
<accession>A0A1J5S5Y0</accession>
<organism evidence="2">
    <name type="scientific">mine drainage metagenome</name>
    <dbReference type="NCBI Taxonomy" id="410659"/>
    <lineage>
        <taxon>unclassified sequences</taxon>
        <taxon>metagenomes</taxon>
        <taxon>ecological metagenomes</taxon>
    </lineage>
</organism>
<dbReference type="InterPro" id="IPR012368">
    <property type="entry name" value="OxRdtase_Mopterin-bd_su_IorB"/>
</dbReference>
<proteinExistence type="predicted"/>
<dbReference type="SUPFAM" id="SSF56003">
    <property type="entry name" value="Molybdenum cofactor-binding domain"/>
    <property type="match status" value="2"/>
</dbReference>
<evidence type="ECO:0000313" key="2">
    <source>
        <dbReference type="EMBL" id="OIQ95717.1"/>
    </source>
</evidence>
<dbReference type="Gene3D" id="3.90.1170.50">
    <property type="entry name" value="Aldehyde oxidase/xanthine dehydrogenase, a/b hammerhead"/>
    <property type="match status" value="1"/>
</dbReference>
<dbReference type="SMART" id="SM01008">
    <property type="entry name" value="Ald_Xan_dh_C"/>
    <property type="match status" value="1"/>
</dbReference>
<dbReference type="InterPro" id="IPR052516">
    <property type="entry name" value="N-heterocyclic_Hydroxylase"/>
</dbReference>
<sequence>MSASRGIDRRTFLKLVGGGIVVFFGPDPASLFAQDRGRIYPEDFNAYLLIGGNGRVTVYSGKIEMGQGVMTSQAQMAAEELGVALSSIDMVLGDTDLCPWDMGTFGSLTTRMFGPALRAAAADARAVLLRLAAKRLGVPRAALAVEDGVVFVAADPARRISYGELAQGAKIAHAVSERAALRAVSGFRQMGTSPKRLDAPEKVTGEAKYAADIRLPGMLYARILRPPAHGAAIARLDTAAPAKLPGVRLIRRDGLVAVLHADPEAAAAALARIRVEWRVPQATVDGESIFGHLVSASTEPKEVSHSGELAAGRANAAQVFETSYRKGYVAHAPIEPHAALAQIIGGKATVWASTQTPFPTRDRIAQALRFDPKNVRVITPFLGGGFGGKSSDRQAVEAAQIAQIAGKPVQVAWTRAEEFFYDAFDPAAVVSIVSGIDRQGRISLWDYSVYAAGERGAGHCYDIPNARIRSFRGLSYGEAGASPHPFAVGPWRAPGANMNVFAVESQIDLMAAAAATDPLAFRLRHLKDARMITVLKAAAEAFGWKPAAAPSGRGVGVACSIDAGTYVATMAELAVDPASGRVSVRRIVCAQDMGIVVNPDGAKMQMEGAITMGLGYALAEELRFNGGEILDRSFGSYPIPRFSWLPKIETVLVSNDGLAPQGGGEPAITPMGAVLANAVFDATGARLFRLPMTPERIRSAIAAKGAAGTG</sequence>
<evidence type="ECO:0000259" key="1">
    <source>
        <dbReference type="SMART" id="SM01008"/>
    </source>
</evidence>